<dbReference type="PANTHER" id="PTHR32385">
    <property type="entry name" value="MANNOSYL PHOSPHORYLINOSITOL CERAMIDE SYNTHASE"/>
    <property type="match status" value="1"/>
</dbReference>
<sequence>MTKLINAIWLGKKMTPLSFVCIDDWKKQGYDVKLWTEDDKEIINWIESCEFARECYERKLYAFVTDYLRLKILKEHGGLYLDTDVTIQKDPFPLFESVDFSIGYENEKNLGTAIIYSKKESKILNKIIDFYENKIMASPLFLGPEIMTNLLMEKKLHLTESCKIFEKNYFYSYQGEALHFSKPDTAYLIHWFQHSWKSDKKHTFLKMKDKSILGKAYILQKYLFRLKNR</sequence>
<dbReference type="Gene3D" id="3.90.550.20">
    <property type="match status" value="1"/>
</dbReference>
<keyword evidence="2" id="KW-0328">Glycosyltransferase</keyword>
<dbReference type="Pfam" id="PF04488">
    <property type="entry name" value="Gly_transf_sug"/>
    <property type="match status" value="1"/>
</dbReference>
<dbReference type="AlphaFoldDB" id="A0AAU6THL2"/>
<dbReference type="EMBL" id="CP095342">
    <property type="protein sequence ID" value="XAG61129.1"/>
    <property type="molecule type" value="Genomic_DNA"/>
</dbReference>
<dbReference type="InterPro" id="IPR007577">
    <property type="entry name" value="GlycoTrfase_DXD_sugar-bd_CS"/>
</dbReference>
<accession>A0AAU6THL2</accession>
<dbReference type="GO" id="GO:0051999">
    <property type="term" value="P:mannosyl-inositol phosphorylceramide biosynthetic process"/>
    <property type="evidence" value="ECO:0007669"/>
    <property type="project" value="TreeGrafter"/>
</dbReference>
<dbReference type="GO" id="GO:0000030">
    <property type="term" value="F:mannosyltransferase activity"/>
    <property type="evidence" value="ECO:0007669"/>
    <property type="project" value="TreeGrafter"/>
</dbReference>
<keyword evidence="1" id="KW-0808">Transferase</keyword>
<dbReference type="SUPFAM" id="SSF53448">
    <property type="entry name" value="Nucleotide-diphospho-sugar transferases"/>
    <property type="match status" value="1"/>
</dbReference>
<evidence type="ECO:0000256" key="1">
    <source>
        <dbReference type="ARBA" id="ARBA00022679"/>
    </source>
</evidence>
<reference evidence="2" key="1">
    <citation type="submission" date="2022-03" db="EMBL/GenBank/DDBJ databases">
        <title>Sea Food Isolates.</title>
        <authorList>
            <person name="Li c."/>
        </authorList>
    </citation>
    <scope>NUCLEOTIDE SEQUENCE</scope>
    <source>
        <strain evidence="2">19MO02SH05</strain>
    </source>
</reference>
<dbReference type="PANTHER" id="PTHR32385:SF15">
    <property type="entry name" value="INOSITOL PHOSPHOCERAMIDE MANNOSYLTRANSFERASE 1"/>
    <property type="match status" value="1"/>
</dbReference>
<name>A0AAU6THL2_UNCXX</name>
<proteinExistence type="predicted"/>
<dbReference type="GO" id="GO:0016020">
    <property type="term" value="C:membrane"/>
    <property type="evidence" value="ECO:0007669"/>
    <property type="project" value="GOC"/>
</dbReference>
<organism evidence="2">
    <name type="scientific">bacterium 19MO02SH05</name>
    <dbReference type="NCBI Taxonomy" id="2920696"/>
    <lineage>
        <taxon>Bacteria</taxon>
    </lineage>
</organism>
<protein>
    <submittedName>
        <fullName evidence="2">Mannosyltransferase</fullName>
    </submittedName>
</protein>
<evidence type="ECO:0000313" key="2">
    <source>
        <dbReference type="EMBL" id="XAG61129.1"/>
    </source>
</evidence>
<gene>
    <name evidence="2" type="ORF">MRL64_12830</name>
</gene>
<dbReference type="InterPro" id="IPR029044">
    <property type="entry name" value="Nucleotide-diphossugar_trans"/>
</dbReference>
<dbReference type="InterPro" id="IPR051706">
    <property type="entry name" value="Glycosyltransferase_domain"/>
</dbReference>